<name>A0A080ZSR3_PHYNI</name>
<gene>
    <name evidence="1" type="ORF">F444_13781</name>
</gene>
<evidence type="ECO:0000313" key="1">
    <source>
        <dbReference type="EMBL" id="ETO69674.1"/>
    </source>
</evidence>
<proteinExistence type="predicted"/>
<dbReference type="EMBL" id="ANJA01002520">
    <property type="protein sequence ID" value="ETO69674.1"/>
    <property type="molecule type" value="Genomic_DNA"/>
</dbReference>
<protein>
    <submittedName>
        <fullName evidence="1">Uncharacterized protein</fullName>
    </submittedName>
</protein>
<dbReference type="Proteomes" id="UP000028582">
    <property type="component" value="Unassembled WGS sequence"/>
</dbReference>
<comment type="caution">
    <text evidence="1">The sequence shown here is derived from an EMBL/GenBank/DDBJ whole genome shotgun (WGS) entry which is preliminary data.</text>
</comment>
<accession>A0A080ZSR3</accession>
<evidence type="ECO:0000313" key="2">
    <source>
        <dbReference type="Proteomes" id="UP000028582"/>
    </source>
</evidence>
<reference evidence="1 2" key="1">
    <citation type="submission" date="2013-11" db="EMBL/GenBank/DDBJ databases">
        <title>The Genome Sequence of Phytophthora parasitica P1976.</title>
        <authorList>
            <consortium name="The Broad Institute Genomics Platform"/>
            <person name="Russ C."/>
            <person name="Tyler B."/>
            <person name="Panabieres F."/>
            <person name="Shan W."/>
            <person name="Tripathy S."/>
            <person name="Grunwald N."/>
            <person name="Machado M."/>
            <person name="Johnson C.S."/>
            <person name="Walker B."/>
            <person name="Young S."/>
            <person name="Zeng Q."/>
            <person name="Gargeya S."/>
            <person name="Fitzgerald M."/>
            <person name="Haas B."/>
            <person name="Abouelleil A."/>
            <person name="Allen A.W."/>
            <person name="Alvarado L."/>
            <person name="Arachchi H.M."/>
            <person name="Berlin A.M."/>
            <person name="Chapman S.B."/>
            <person name="Gainer-Dewar J."/>
            <person name="Goldberg J."/>
            <person name="Griggs A."/>
            <person name="Gujja S."/>
            <person name="Hansen M."/>
            <person name="Howarth C."/>
            <person name="Imamovic A."/>
            <person name="Ireland A."/>
            <person name="Larimer J."/>
            <person name="McCowan C."/>
            <person name="Murphy C."/>
            <person name="Pearson M."/>
            <person name="Poon T.W."/>
            <person name="Priest M."/>
            <person name="Roberts A."/>
            <person name="Saif S."/>
            <person name="Shea T."/>
            <person name="Sisk P."/>
            <person name="Sykes S."/>
            <person name="Wortman J."/>
            <person name="Nusbaum C."/>
            <person name="Birren B."/>
        </authorList>
    </citation>
    <scope>NUCLEOTIDE SEQUENCE [LARGE SCALE GENOMIC DNA]</scope>
    <source>
        <strain evidence="1 2">P1976</strain>
    </source>
</reference>
<dbReference type="AlphaFoldDB" id="A0A080ZSR3"/>
<sequence length="58" mass="6675">MKKHLNYAFWNDCVVMVSITTDGVFVDPSLVRFTGDVGQFWSLREMLSGARSYQNLSR</sequence>
<organism evidence="1 2">
    <name type="scientific">Phytophthora nicotianae P1976</name>
    <dbReference type="NCBI Taxonomy" id="1317066"/>
    <lineage>
        <taxon>Eukaryota</taxon>
        <taxon>Sar</taxon>
        <taxon>Stramenopiles</taxon>
        <taxon>Oomycota</taxon>
        <taxon>Peronosporomycetes</taxon>
        <taxon>Peronosporales</taxon>
        <taxon>Peronosporaceae</taxon>
        <taxon>Phytophthora</taxon>
    </lineage>
</organism>